<dbReference type="GO" id="GO:0045836">
    <property type="term" value="P:positive regulation of meiotic nuclear division"/>
    <property type="evidence" value="ECO:0000318"/>
    <property type="project" value="GO_Central"/>
</dbReference>
<dbReference type="CDD" id="cd12524">
    <property type="entry name" value="RRM1_MEI2_like"/>
    <property type="match status" value="1"/>
</dbReference>
<dbReference type="PROSITE" id="PS50102">
    <property type="entry name" value="RRM"/>
    <property type="match status" value="2"/>
</dbReference>
<dbReference type="SUPFAM" id="SSF54928">
    <property type="entry name" value="RNA-binding domain, RBD"/>
    <property type="match status" value="2"/>
</dbReference>
<dbReference type="Pfam" id="PF00076">
    <property type="entry name" value="RRM_1"/>
    <property type="match status" value="2"/>
</dbReference>
<name>A0A0K9Q0H8_ZOSMR</name>
<dbReference type="GO" id="GO:0003723">
    <property type="term" value="F:RNA binding"/>
    <property type="evidence" value="ECO:0000318"/>
    <property type="project" value="GO_Central"/>
</dbReference>
<comment type="caution">
    <text evidence="6">The sequence shown here is derived from an EMBL/GenBank/DDBJ whole genome shotgun (WGS) entry which is preliminary data.</text>
</comment>
<dbReference type="InterPro" id="IPR007201">
    <property type="entry name" value="Mei2-like_Rrm_C"/>
</dbReference>
<dbReference type="InterPro" id="IPR034454">
    <property type="entry name" value="MEI2-like_RRM3"/>
</dbReference>
<proteinExistence type="predicted"/>
<dbReference type="InterPro" id="IPR012677">
    <property type="entry name" value="Nucleotide-bd_a/b_plait_sf"/>
</dbReference>
<dbReference type="InterPro" id="IPR000504">
    <property type="entry name" value="RRM_dom"/>
</dbReference>
<evidence type="ECO:0000256" key="3">
    <source>
        <dbReference type="ARBA" id="ARBA00055084"/>
    </source>
</evidence>
<dbReference type="SMART" id="SM00360">
    <property type="entry name" value="RRM"/>
    <property type="match status" value="3"/>
</dbReference>
<dbReference type="EMBL" id="LFYR01000483">
    <property type="protein sequence ID" value="KMZ73965.1"/>
    <property type="molecule type" value="Genomic_DNA"/>
</dbReference>
<dbReference type="CDD" id="cd12529">
    <property type="entry name" value="RRM2_MEI2_like"/>
    <property type="match status" value="1"/>
</dbReference>
<gene>
    <name evidence="6" type="ORF">ZOSMA_138G00020</name>
</gene>
<dbReference type="InterPro" id="IPR034453">
    <property type="entry name" value="MEI2-like_RRM1"/>
</dbReference>
<evidence type="ECO:0000259" key="5">
    <source>
        <dbReference type="PROSITE" id="PS50102"/>
    </source>
</evidence>
<dbReference type="FunFam" id="3.30.70.330:FF:000101">
    <property type="entry name" value="Protein MEI2-like 1"/>
    <property type="match status" value="1"/>
</dbReference>
<dbReference type="FunFam" id="3.30.70.330:FF:000063">
    <property type="entry name" value="MEI2-like protein 5 isoform 2"/>
    <property type="match status" value="1"/>
</dbReference>
<keyword evidence="7" id="KW-1185">Reference proteome</keyword>
<feature type="domain" description="RRM" evidence="5">
    <location>
        <begin position="279"/>
        <end position="352"/>
    </location>
</feature>
<evidence type="ECO:0000256" key="1">
    <source>
        <dbReference type="ARBA" id="ARBA00022737"/>
    </source>
</evidence>
<dbReference type="GO" id="GO:0045927">
    <property type="term" value="P:positive regulation of growth"/>
    <property type="evidence" value="ECO:0007669"/>
    <property type="project" value="UniProtKB-ARBA"/>
</dbReference>
<comment type="function">
    <text evidence="3">Probable RNA-binding protein that may play a role in growth regulation.</text>
</comment>
<evidence type="ECO:0000313" key="6">
    <source>
        <dbReference type="EMBL" id="KMZ73965.1"/>
    </source>
</evidence>
<sequence>MQRSSDHPLVRDLMDIRSVEIPKKSFSSPWEISSGLDNFRRSNDLSLFSASLPVLPHEKLNYKDVNHGGGVQSFGNASSNLHKDVNTKLSLDDLDVQFVGNLLPDDEDDLLAGITDDFDLMDLPSQLENLEEDDIFGSGGGLELEFDPNESLNVGVARSNLMDGFVGNGASQYNIPNSIGAVAGEHPYGEHPSRTLFVRNINSNVEDSELRSLFEQYGDIRTLYTSCKHRGFVMISYYDIRDSRNAMRSLQNKPLRRRKLDIHFSIPKDNPSDKDINQGTLVVFNLDSSVTNDELRQIFGVYGEVKEIRETPHKYHHKFIEYYDVRAAEAALRVLNRSDIAGKKIKLEPSRPGGARRNLLQQMTHEIEQDESRFFRHQVGSPPSTWGQFGNLGDNTSPLQSLSQSPTLGSISQNHQCPIPGANSPMSTLPLSKSIKIPPIGQDRGFNGIQFQHSHSFPENSKRLLSSMTSKLGTLSFGQSNSGISTANTLTGPQYLWGSPTLVSDQSRGSSAWTGISSRGHSFRTNNGQGLSYANNKNSFVTPSQNYRGHNVGSAPSGVTLDRRIGSYFPDSSDNSYMNSRAFAGVGQGYRRNEGNMNNMGTQSHASVNSSLGISGNRPEHSSHGFRIMSSQGMGNVFINGGSYSGLGSSGIEGLVEHGRNRRVEGNGSQIDCKRQYQLDLDRIISGEDNRTTLMIKNIPNKYTSKMLLAAIDENHKGTYDFLYLPIDFKNKCNVGYAFINMMSATQIIPFYEAFNGKKWEKFNSEKVASLAYARIQGKTALIAHFQNSSLMNEDKRCRPILFHSEGTDSGNQDQFPLANINIQLHEPDRSLPMELSENSGMNLNELIENTN</sequence>
<dbReference type="Pfam" id="PF04059">
    <property type="entry name" value="RRM_2"/>
    <property type="match status" value="1"/>
</dbReference>
<dbReference type="CDD" id="cd12531">
    <property type="entry name" value="RRM3_MEI2_like"/>
    <property type="match status" value="1"/>
</dbReference>
<dbReference type="OMA" id="THEIEQD"/>
<dbReference type="PANTHER" id="PTHR23189">
    <property type="entry name" value="RNA RECOGNITION MOTIF-CONTAINING"/>
    <property type="match status" value="1"/>
</dbReference>
<reference evidence="7" key="1">
    <citation type="journal article" date="2016" name="Nature">
        <title>The genome of the seagrass Zostera marina reveals angiosperm adaptation to the sea.</title>
        <authorList>
            <person name="Olsen J.L."/>
            <person name="Rouze P."/>
            <person name="Verhelst B."/>
            <person name="Lin Y.-C."/>
            <person name="Bayer T."/>
            <person name="Collen J."/>
            <person name="Dattolo E."/>
            <person name="De Paoli E."/>
            <person name="Dittami S."/>
            <person name="Maumus F."/>
            <person name="Michel G."/>
            <person name="Kersting A."/>
            <person name="Lauritano C."/>
            <person name="Lohaus R."/>
            <person name="Toepel M."/>
            <person name="Tonon T."/>
            <person name="Vanneste K."/>
            <person name="Amirebrahimi M."/>
            <person name="Brakel J."/>
            <person name="Bostroem C."/>
            <person name="Chovatia M."/>
            <person name="Grimwood J."/>
            <person name="Jenkins J.W."/>
            <person name="Jueterbock A."/>
            <person name="Mraz A."/>
            <person name="Stam W.T."/>
            <person name="Tice H."/>
            <person name="Bornberg-Bauer E."/>
            <person name="Green P.J."/>
            <person name="Pearson G.A."/>
            <person name="Procaccini G."/>
            <person name="Duarte C.M."/>
            <person name="Schmutz J."/>
            <person name="Reusch T.B.H."/>
            <person name="Van de Peer Y."/>
        </authorList>
    </citation>
    <scope>NUCLEOTIDE SEQUENCE [LARGE SCALE GENOMIC DNA]</scope>
    <source>
        <strain evidence="7">cv. Finnish</strain>
    </source>
</reference>
<evidence type="ECO:0000313" key="7">
    <source>
        <dbReference type="Proteomes" id="UP000036987"/>
    </source>
</evidence>
<protein>
    <submittedName>
        <fullName evidence="6">MEI2-like protein 5</fullName>
    </submittedName>
</protein>
<dbReference type="AlphaFoldDB" id="A0A0K9Q0H8"/>
<dbReference type="OrthoDB" id="417481at2759"/>
<organism evidence="6 7">
    <name type="scientific">Zostera marina</name>
    <name type="common">Eelgrass</name>
    <dbReference type="NCBI Taxonomy" id="29655"/>
    <lineage>
        <taxon>Eukaryota</taxon>
        <taxon>Viridiplantae</taxon>
        <taxon>Streptophyta</taxon>
        <taxon>Embryophyta</taxon>
        <taxon>Tracheophyta</taxon>
        <taxon>Spermatophyta</taxon>
        <taxon>Magnoliopsida</taxon>
        <taxon>Liliopsida</taxon>
        <taxon>Zosteraceae</taxon>
        <taxon>Zostera</taxon>
    </lineage>
</organism>
<dbReference type="InterPro" id="IPR035979">
    <property type="entry name" value="RBD_domain_sf"/>
</dbReference>
<dbReference type="Proteomes" id="UP000036987">
    <property type="component" value="Unassembled WGS sequence"/>
</dbReference>
<feature type="domain" description="RRM" evidence="5">
    <location>
        <begin position="194"/>
        <end position="267"/>
    </location>
</feature>
<keyword evidence="2 4" id="KW-0694">RNA-binding</keyword>
<evidence type="ECO:0000256" key="2">
    <source>
        <dbReference type="ARBA" id="ARBA00022884"/>
    </source>
</evidence>
<dbReference type="Gene3D" id="3.30.70.330">
    <property type="match status" value="2"/>
</dbReference>
<accession>A0A0K9Q0H8</accession>
<evidence type="ECO:0000256" key="4">
    <source>
        <dbReference type="PROSITE-ProRule" id="PRU00176"/>
    </source>
</evidence>
<keyword evidence="1" id="KW-0677">Repeat</keyword>